<comment type="caution">
    <text evidence="3">The sequence shown here is derived from an EMBL/GenBank/DDBJ whole genome shotgun (WGS) entry which is preliminary data.</text>
</comment>
<dbReference type="RefSeq" id="WP_236699848.1">
    <property type="nucleotide sequence ID" value="NZ_JARMFB010000003.1"/>
</dbReference>
<dbReference type="Gene3D" id="3.30.457.10">
    <property type="entry name" value="Copper amine oxidase-like, N-terminal domain"/>
    <property type="match status" value="1"/>
</dbReference>
<evidence type="ECO:0000256" key="1">
    <source>
        <dbReference type="SAM" id="SignalP"/>
    </source>
</evidence>
<dbReference type="Proteomes" id="UP000319578">
    <property type="component" value="Unassembled WGS sequence"/>
</dbReference>
<dbReference type="InterPro" id="IPR036582">
    <property type="entry name" value="Mao_N_sf"/>
</dbReference>
<accession>A0ABQ0TJD4</accession>
<dbReference type="EMBL" id="BJON01000006">
    <property type="protein sequence ID" value="GED67972.1"/>
    <property type="molecule type" value="Genomic_DNA"/>
</dbReference>
<dbReference type="InterPro" id="IPR012854">
    <property type="entry name" value="Cu_amine_oxidase-like_N"/>
</dbReference>
<feature type="chain" id="PRO_5046297588" description="Copper amine oxidase-like N-terminal domain-containing protein" evidence="1">
    <location>
        <begin position="17"/>
        <end position="422"/>
    </location>
</feature>
<keyword evidence="4" id="KW-1185">Reference proteome</keyword>
<name>A0ABQ0TJD4_9BACL</name>
<proteinExistence type="predicted"/>
<protein>
    <recommendedName>
        <fullName evidence="2">Copper amine oxidase-like N-terminal domain-containing protein</fullName>
    </recommendedName>
</protein>
<evidence type="ECO:0000259" key="2">
    <source>
        <dbReference type="Pfam" id="PF07833"/>
    </source>
</evidence>
<dbReference type="Pfam" id="PF07833">
    <property type="entry name" value="Cu_amine_oxidN1"/>
    <property type="match status" value="1"/>
</dbReference>
<keyword evidence="1" id="KW-0732">Signal</keyword>
<evidence type="ECO:0000313" key="4">
    <source>
        <dbReference type="Proteomes" id="UP000319578"/>
    </source>
</evidence>
<organism evidence="3 4">
    <name type="scientific">Brevibacillus reuszeri</name>
    <dbReference type="NCBI Taxonomy" id="54915"/>
    <lineage>
        <taxon>Bacteria</taxon>
        <taxon>Bacillati</taxon>
        <taxon>Bacillota</taxon>
        <taxon>Bacilli</taxon>
        <taxon>Bacillales</taxon>
        <taxon>Paenibacillaceae</taxon>
        <taxon>Brevibacillus</taxon>
    </lineage>
</organism>
<feature type="domain" description="Copper amine oxidase-like N-terminal" evidence="2">
    <location>
        <begin position="24"/>
        <end position="131"/>
    </location>
</feature>
<gene>
    <name evidence="3" type="ORF">BRE01_16740</name>
</gene>
<dbReference type="SUPFAM" id="SSF55383">
    <property type="entry name" value="Copper amine oxidase, domain N"/>
    <property type="match status" value="1"/>
</dbReference>
<reference evidence="3 4" key="1">
    <citation type="submission" date="2019-06" db="EMBL/GenBank/DDBJ databases">
        <title>Whole genome shotgun sequence of Brevibacillus reuszeri NBRC 15719.</title>
        <authorList>
            <person name="Hosoyama A."/>
            <person name="Uohara A."/>
            <person name="Ohji S."/>
            <person name="Ichikawa N."/>
        </authorList>
    </citation>
    <scope>NUCLEOTIDE SEQUENCE [LARGE SCALE GENOMIC DNA]</scope>
    <source>
        <strain evidence="3 4">NBRC 15719</strain>
    </source>
</reference>
<evidence type="ECO:0000313" key="3">
    <source>
        <dbReference type="EMBL" id="GED67972.1"/>
    </source>
</evidence>
<feature type="signal peptide" evidence="1">
    <location>
        <begin position="1"/>
        <end position="16"/>
    </location>
</feature>
<sequence length="422" mass="47167">MLVILLSTANCLPALAAPQVHVAVDGQYVSFPDGAPYVDVKSKRTMVPVRFVAERLGLSVQWNGETNQVTLKKKDETIHLTIGQNQAQVNGKDVTLVAPAVIKNKRTMVPLRFISEAFHAQIDWIAERNLVVVTTPGHAKVVPPPSPPSTIDRTSQIQRGTWIWNASLIKTEQESILKFASDNKLTTIYLQIDKDIPAAAYQSFVRGAKEKQIKVEALEGRPNWAFTHNQNQIRQFISWVKSYNAAAGADERFEGLHFDIEPYILAEWKTKNQLVIENWMNNMRFIERETKGSGLKITLDIPFWLHLVKVPSSNYSFSAWLLEKVDSVVIMDYRNAALGNDGIVANAKTILKEASTLKKNVIVAVETAPTSEGAFTTFYSLSTGAMKAELKKAEEQLSQYPSYAGYAIHNYESWTALDAKSK</sequence>